<dbReference type="OrthoDB" id="9811036at2"/>
<feature type="transmembrane region" description="Helical" evidence="8">
    <location>
        <begin position="412"/>
        <end position="440"/>
    </location>
</feature>
<feature type="transmembrane region" description="Helical" evidence="8">
    <location>
        <begin position="477"/>
        <end position="497"/>
    </location>
</feature>
<dbReference type="SUPFAM" id="SSF52833">
    <property type="entry name" value="Thioredoxin-like"/>
    <property type="match status" value="1"/>
</dbReference>
<evidence type="ECO:0000256" key="7">
    <source>
        <dbReference type="SAM" id="MobiDB-lite"/>
    </source>
</evidence>
<dbReference type="InterPro" id="IPR013766">
    <property type="entry name" value="Thioredoxin_domain"/>
</dbReference>
<dbReference type="EC" id="1.8.1.8" evidence="11"/>
<evidence type="ECO:0000313" key="11">
    <source>
        <dbReference type="EMBL" id="AQT67266.1"/>
    </source>
</evidence>
<evidence type="ECO:0000256" key="5">
    <source>
        <dbReference type="ARBA" id="ARBA00022989"/>
    </source>
</evidence>
<dbReference type="Gene3D" id="3.40.30.10">
    <property type="entry name" value="Glutaredoxin"/>
    <property type="match status" value="1"/>
</dbReference>
<evidence type="ECO:0000259" key="10">
    <source>
        <dbReference type="PROSITE" id="PS51352"/>
    </source>
</evidence>
<evidence type="ECO:0000313" key="12">
    <source>
        <dbReference type="Proteomes" id="UP000189674"/>
    </source>
</evidence>
<keyword evidence="3 8" id="KW-0812">Transmembrane</keyword>
<feature type="transmembrane region" description="Helical" evidence="8">
    <location>
        <begin position="452"/>
        <end position="471"/>
    </location>
</feature>
<dbReference type="GO" id="GO:0045454">
    <property type="term" value="P:cell redox homeostasis"/>
    <property type="evidence" value="ECO:0007669"/>
    <property type="project" value="TreeGrafter"/>
</dbReference>
<dbReference type="InterPro" id="IPR003834">
    <property type="entry name" value="Cyt_c_assmbl_TM_dom"/>
</dbReference>
<feature type="compositionally biased region" description="Basic and acidic residues" evidence="7">
    <location>
        <begin position="229"/>
        <end position="245"/>
    </location>
</feature>
<dbReference type="EMBL" id="CP019791">
    <property type="protein sequence ID" value="AQT67266.1"/>
    <property type="molecule type" value="Genomic_DNA"/>
</dbReference>
<evidence type="ECO:0000256" key="9">
    <source>
        <dbReference type="SAM" id="SignalP"/>
    </source>
</evidence>
<dbReference type="RefSeq" id="WP_146659373.1">
    <property type="nucleotide sequence ID" value="NZ_CP019791.1"/>
</dbReference>
<keyword evidence="6 8" id="KW-0472">Membrane</keyword>
<dbReference type="PANTHER" id="PTHR32234">
    <property type="entry name" value="THIOL:DISULFIDE INTERCHANGE PROTEIN DSBD"/>
    <property type="match status" value="1"/>
</dbReference>
<dbReference type="InterPro" id="IPR036249">
    <property type="entry name" value="Thioredoxin-like_sf"/>
</dbReference>
<dbReference type="Pfam" id="PF02683">
    <property type="entry name" value="DsbD_TM"/>
    <property type="match status" value="1"/>
</dbReference>
<feature type="transmembrane region" description="Helical" evidence="8">
    <location>
        <begin position="298"/>
        <end position="324"/>
    </location>
</feature>
<feature type="domain" description="Thioredoxin" evidence="10">
    <location>
        <begin position="515"/>
        <end position="648"/>
    </location>
</feature>
<dbReference type="GO" id="GO:0047134">
    <property type="term" value="F:protein-disulfide reductase [NAD(P)H] activity"/>
    <property type="evidence" value="ECO:0007669"/>
    <property type="project" value="UniProtKB-EC"/>
</dbReference>
<comment type="subcellular location">
    <subcellularLocation>
        <location evidence="1">Cell membrane</location>
        <topology evidence="1">Multi-pass membrane protein</topology>
    </subcellularLocation>
</comment>
<evidence type="ECO:0000256" key="1">
    <source>
        <dbReference type="ARBA" id="ARBA00004651"/>
    </source>
</evidence>
<feature type="transmembrane region" description="Helical" evidence="8">
    <location>
        <begin position="509"/>
        <end position="527"/>
    </location>
</feature>
<keyword evidence="11" id="KW-0560">Oxidoreductase</keyword>
<feature type="transmembrane region" description="Helical" evidence="8">
    <location>
        <begin position="253"/>
        <end position="286"/>
    </location>
</feature>
<evidence type="ECO:0000256" key="8">
    <source>
        <dbReference type="SAM" id="Phobius"/>
    </source>
</evidence>
<dbReference type="PROSITE" id="PS51352">
    <property type="entry name" value="THIOREDOXIN_2"/>
    <property type="match status" value="1"/>
</dbReference>
<evidence type="ECO:0000256" key="4">
    <source>
        <dbReference type="ARBA" id="ARBA00022748"/>
    </source>
</evidence>
<proteinExistence type="predicted"/>
<name>A0A1U9NIC6_9BACT</name>
<keyword evidence="2" id="KW-1003">Cell membrane</keyword>
<dbReference type="STRING" id="1936003.STSP2_00409"/>
<dbReference type="Proteomes" id="UP000189674">
    <property type="component" value="Chromosome"/>
</dbReference>
<feature type="chain" id="PRO_5013364406" evidence="9">
    <location>
        <begin position="28"/>
        <end position="648"/>
    </location>
</feature>
<feature type="region of interest" description="Disordered" evidence="7">
    <location>
        <begin position="181"/>
        <end position="245"/>
    </location>
</feature>
<dbReference type="AlphaFoldDB" id="A0A1U9NIC6"/>
<keyword evidence="9" id="KW-0732">Signal</keyword>
<keyword evidence="12" id="KW-1185">Reference proteome</keyword>
<sequence length="648" mass="70107" precursor="true">MSRKHSPLLSVYALMLCLLLLAQNAFPVQKTLTVAQGEGEFSNATIYPAVFGEVPGIAVEFKGSEDLHYYAEKENSPAGIILEVSASAPGAEFAPAVMPPAKSFYDAGLQKNVPVYVGNFKTFIPAAALPEGKKEITVKIAGQACTSDICFRPFEYQEKIEIDFANLSTFKEIEVKGTDPATLEKPVASPKGSGEKAAQPADEAEDEDDDEDAAAAEPDTDEAAPSGEETEKAALEKDQTAKPDKKGALETNYSLPIMLLLALLGGMSFNIMPCVLPIIPIIIMRLIQQAKEHPSRRLALGAAFCGGIVLFFVAFAAFSAIIQLATGTVISMSDYLRYPAVTATVFLAMIVFGLFMFDLFQIGLPASVSQKSSSGSGFAGSIGMGFLAAVLSIPCTGAILAFVLVWTQTQTIAINILTFLLMGIGMAVPYALLILFPALLDRIPKPGNWMDYFKKAVGFLLIFIAVKLMLPALPKEMLISVLKYAVVLSFAVWMWGSWVSYSTPKTKKYIIRIAAVALAVIFAFIFLPQTKSIVEWQEYDQAKIDSALEDGQPVLIKFTADWCSNCKVVNKQVYKDPEVAKLINKKGVLPILGDTTTSDMPATIGLKSTYGYSRGFVPMTLVLLPDGEKIDLFGIFDKSELTEILEGL</sequence>
<dbReference type="GO" id="GO:0017004">
    <property type="term" value="P:cytochrome complex assembly"/>
    <property type="evidence" value="ECO:0007669"/>
    <property type="project" value="UniProtKB-KW"/>
</dbReference>
<evidence type="ECO:0000256" key="6">
    <source>
        <dbReference type="ARBA" id="ARBA00023136"/>
    </source>
</evidence>
<dbReference type="KEGG" id="alus:STSP2_00409"/>
<reference evidence="12" key="1">
    <citation type="submission" date="2017-02" db="EMBL/GenBank/DDBJ databases">
        <title>Comparative genomics and description of representatives of a novel lineage of planctomycetes thriving in anoxic sediments.</title>
        <authorList>
            <person name="Spring S."/>
            <person name="Bunk B."/>
            <person name="Sproer C."/>
        </authorList>
    </citation>
    <scope>NUCLEOTIDE SEQUENCE [LARGE SCALE GENOMIC DNA]</scope>
    <source>
        <strain evidence="12">ST-NAGAB-D1</strain>
    </source>
</reference>
<evidence type="ECO:0000256" key="3">
    <source>
        <dbReference type="ARBA" id="ARBA00022692"/>
    </source>
</evidence>
<evidence type="ECO:0000256" key="2">
    <source>
        <dbReference type="ARBA" id="ARBA00022475"/>
    </source>
</evidence>
<dbReference type="Pfam" id="PF13899">
    <property type="entry name" value="Thioredoxin_7"/>
    <property type="match status" value="1"/>
</dbReference>
<dbReference type="PANTHER" id="PTHR32234:SF0">
    <property type="entry name" value="THIOL:DISULFIDE INTERCHANGE PROTEIN DSBD"/>
    <property type="match status" value="1"/>
</dbReference>
<protein>
    <submittedName>
        <fullName evidence="11">Thiol:disulfide interchange protein DsbD</fullName>
        <ecNumber evidence="11">1.8.1.8</ecNumber>
    </submittedName>
</protein>
<organism evidence="11 12">
    <name type="scientific">Anaerohalosphaera lusitana</name>
    <dbReference type="NCBI Taxonomy" id="1936003"/>
    <lineage>
        <taxon>Bacteria</taxon>
        <taxon>Pseudomonadati</taxon>
        <taxon>Planctomycetota</taxon>
        <taxon>Phycisphaerae</taxon>
        <taxon>Sedimentisphaerales</taxon>
        <taxon>Anaerohalosphaeraceae</taxon>
        <taxon>Anaerohalosphaera</taxon>
    </lineage>
</organism>
<feature type="compositionally biased region" description="Acidic residues" evidence="7">
    <location>
        <begin position="202"/>
        <end position="222"/>
    </location>
</feature>
<accession>A0A1U9NIC6</accession>
<feature type="transmembrane region" description="Helical" evidence="8">
    <location>
        <begin position="336"/>
        <end position="357"/>
    </location>
</feature>
<feature type="transmembrane region" description="Helical" evidence="8">
    <location>
        <begin position="378"/>
        <end position="406"/>
    </location>
</feature>
<keyword evidence="4" id="KW-0201">Cytochrome c-type biogenesis</keyword>
<gene>
    <name evidence="11" type="primary">dsbD</name>
    <name evidence="11" type="ORF">STSP2_00409</name>
</gene>
<dbReference type="GO" id="GO:0005886">
    <property type="term" value="C:plasma membrane"/>
    <property type="evidence" value="ECO:0007669"/>
    <property type="project" value="UniProtKB-SubCell"/>
</dbReference>
<keyword evidence="5 8" id="KW-1133">Transmembrane helix</keyword>
<feature type="signal peptide" evidence="9">
    <location>
        <begin position="1"/>
        <end position="27"/>
    </location>
</feature>